<protein>
    <submittedName>
        <fullName evidence="1">Uncharacterized protein</fullName>
    </submittedName>
</protein>
<sequence length="109" mass="11895">MYLIDFKNPIDIGGQLKGFKKEILQKVTDLFKDVGFDHSSSSHDLGTKIGQILFLSGASGRNAAVQIFTNGSVTVNIQIPLSEVTIKELDLHSLAKDMKALMCSKTVKV</sequence>
<dbReference type="AlphaFoldDB" id="A0A2G8K8F9"/>
<name>A0A2G8K8F9_STIJA</name>
<reference evidence="1 2" key="1">
    <citation type="journal article" date="2017" name="PLoS Biol.">
        <title>The sea cucumber genome provides insights into morphological evolution and visceral regeneration.</title>
        <authorList>
            <person name="Zhang X."/>
            <person name="Sun L."/>
            <person name="Yuan J."/>
            <person name="Sun Y."/>
            <person name="Gao Y."/>
            <person name="Zhang L."/>
            <person name="Li S."/>
            <person name="Dai H."/>
            <person name="Hamel J.F."/>
            <person name="Liu C."/>
            <person name="Yu Y."/>
            <person name="Liu S."/>
            <person name="Lin W."/>
            <person name="Guo K."/>
            <person name="Jin S."/>
            <person name="Xu P."/>
            <person name="Storey K.B."/>
            <person name="Huan P."/>
            <person name="Zhang T."/>
            <person name="Zhou Y."/>
            <person name="Zhang J."/>
            <person name="Lin C."/>
            <person name="Li X."/>
            <person name="Xing L."/>
            <person name="Huo D."/>
            <person name="Sun M."/>
            <person name="Wang L."/>
            <person name="Mercier A."/>
            <person name="Li F."/>
            <person name="Yang H."/>
            <person name="Xiang J."/>
        </authorList>
    </citation>
    <scope>NUCLEOTIDE SEQUENCE [LARGE SCALE GENOMIC DNA]</scope>
    <source>
        <strain evidence="1">Shaxun</strain>
        <tissue evidence="1">Muscle</tissue>
    </source>
</reference>
<evidence type="ECO:0000313" key="1">
    <source>
        <dbReference type="EMBL" id="PIK44255.1"/>
    </source>
</evidence>
<dbReference type="EMBL" id="MRZV01000787">
    <property type="protein sequence ID" value="PIK44255.1"/>
    <property type="molecule type" value="Genomic_DNA"/>
</dbReference>
<accession>A0A2G8K8F9</accession>
<gene>
    <name evidence="1" type="ORF">BSL78_18898</name>
</gene>
<organism evidence="1 2">
    <name type="scientific">Stichopus japonicus</name>
    <name type="common">Sea cucumber</name>
    <dbReference type="NCBI Taxonomy" id="307972"/>
    <lineage>
        <taxon>Eukaryota</taxon>
        <taxon>Metazoa</taxon>
        <taxon>Echinodermata</taxon>
        <taxon>Eleutherozoa</taxon>
        <taxon>Echinozoa</taxon>
        <taxon>Holothuroidea</taxon>
        <taxon>Aspidochirotacea</taxon>
        <taxon>Aspidochirotida</taxon>
        <taxon>Stichopodidae</taxon>
        <taxon>Apostichopus</taxon>
    </lineage>
</organism>
<keyword evidence="2" id="KW-1185">Reference proteome</keyword>
<dbReference type="Proteomes" id="UP000230750">
    <property type="component" value="Unassembled WGS sequence"/>
</dbReference>
<comment type="caution">
    <text evidence="1">The sequence shown here is derived from an EMBL/GenBank/DDBJ whole genome shotgun (WGS) entry which is preliminary data.</text>
</comment>
<evidence type="ECO:0000313" key="2">
    <source>
        <dbReference type="Proteomes" id="UP000230750"/>
    </source>
</evidence>
<proteinExistence type="predicted"/>